<comment type="caution">
    <text evidence="1">The sequence shown here is derived from an EMBL/GenBank/DDBJ whole genome shotgun (WGS) entry which is preliminary data.</text>
</comment>
<accession>A0ACB8AGV7</accession>
<sequence>MASQAIQEVTPLVVSEAVARAQEQIDKKITSLSKQLLELRSQRNAITHISFLPPELLAKVFVDYAYMAYKENRGKSSRSRSLMWIRVTHVCRHWRQVALAFPALWTLLVLENSSWTEQMLIRSKMAPLVIDVDLNHFPKSGDTAGKALKHISRVREFRLAAPHRAMGETMALLINPAPLLESLTLSDNLEGFLSYLSAHVLGSVAPYTATRIPADLFGGYTPSLRKVTFKRCQFTWPSSLLVDLTHLDIRHLISQFRPSLSQLVSCLNRMPALRRCILEDVLPLLPENAMPMPTVPIEERVSLLALESLYLGGTLLECVQIIAHLNLPKNINLKLTCVAAPGADGLDFSPLFPFISHLGRGDIDDSSPPCATFQSMIIGPQLPPSGGKRGAFIWCTTSEQQLSFTTPAATILTESHGPGNDNYHFRLNALWNTYSPMGPISSICGVLSLSNIRHLIIHGLPHLSEEFWLQSFCNAQNLKEITVGNSSVNGFVKALANDAPDGYQPGDKAVFLPSLDSIALECVEFDGTQFIDRSRGVTPKDLHGALVVRANQGANIKRLAIKECHHLFSDDANLLKEVVVDFVWDQIEHYDGESSDEYDGEFDEDSD</sequence>
<proteinExistence type="predicted"/>
<dbReference type="EMBL" id="MU267652">
    <property type="protein sequence ID" value="KAH7912410.1"/>
    <property type="molecule type" value="Genomic_DNA"/>
</dbReference>
<organism evidence="1 2">
    <name type="scientific">Hygrophoropsis aurantiaca</name>
    <dbReference type="NCBI Taxonomy" id="72124"/>
    <lineage>
        <taxon>Eukaryota</taxon>
        <taxon>Fungi</taxon>
        <taxon>Dikarya</taxon>
        <taxon>Basidiomycota</taxon>
        <taxon>Agaricomycotina</taxon>
        <taxon>Agaricomycetes</taxon>
        <taxon>Agaricomycetidae</taxon>
        <taxon>Boletales</taxon>
        <taxon>Coniophorineae</taxon>
        <taxon>Hygrophoropsidaceae</taxon>
        <taxon>Hygrophoropsis</taxon>
    </lineage>
</organism>
<protein>
    <submittedName>
        <fullName evidence="1">Uncharacterized protein</fullName>
    </submittedName>
</protein>
<name>A0ACB8AGV7_9AGAM</name>
<dbReference type="Proteomes" id="UP000790377">
    <property type="component" value="Unassembled WGS sequence"/>
</dbReference>
<gene>
    <name evidence="1" type="ORF">BJ138DRAFT_1148430</name>
</gene>
<evidence type="ECO:0000313" key="1">
    <source>
        <dbReference type="EMBL" id="KAH7912410.1"/>
    </source>
</evidence>
<keyword evidence="2" id="KW-1185">Reference proteome</keyword>
<evidence type="ECO:0000313" key="2">
    <source>
        <dbReference type="Proteomes" id="UP000790377"/>
    </source>
</evidence>
<reference evidence="1" key="1">
    <citation type="journal article" date="2021" name="New Phytol.">
        <title>Evolutionary innovations through gain and loss of genes in the ectomycorrhizal Boletales.</title>
        <authorList>
            <person name="Wu G."/>
            <person name="Miyauchi S."/>
            <person name="Morin E."/>
            <person name="Kuo A."/>
            <person name="Drula E."/>
            <person name="Varga T."/>
            <person name="Kohler A."/>
            <person name="Feng B."/>
            <person name="Cao Y."/>
            <person name="Lipzen A."/>
            <person name="Daum C."/>
            <person name="Hundley H."/>
            <person name="Pangilinan J."/>
            <person name="Johnson J."/>
            <person name="Barry K."/>
            <person name="LaButti K."/>
            <person name="Ng V."/>
            <person name="Ahrendt S."/>
            <person name="Min B."/>
            <person name="Choi I.G."/>
            <person name="Park H."/>
            <person name="Plett J.M."/>
            <person name="Magnuson J."/>
            <person name="Spatafora J.W."/>
            <person name="Nagy L.G."/>
            <person name="Henrissat B."/>
            <person name="Grigoriev I.V."/>
            <person name="Yang Z.L."/>
            <person name="Xu J."/>
            <person name="Martin F.M."/>
        </authorList>
    </citation>
    <scope>NUCLEOTIDE SEQUENCE</scope>
    <source>
        <strain evidence="1">ATCC 28755</strain>
    </source>
</reference>